<protein>
    <submittedName>
        <fullName evidence="3">Actin depolymerizing protein</fullName>
    </submittedName>
</protein>
<evidence type="ECO:0000256" key="1">
    <source>
        <dbReference type="ARBA" id="ARBA00022737"/>
    </source>
</evidence>
<dbReference type="GO" id="GO:0008154">
    <property type="term" value="P:actin polymerization or depolymerization"/>
    <property type="evidence" value="ECO:0007669"/>
    <property type="project" value="TreeGrafter"/>
</dbReference>
<dbReference type="AlphaFoldDB" id="A0A5C3NFM1"/>
<dbReference type="PANTHER" id="PTHR11977">
    <property type="entry name" value="VILLIN"/>
    <property type="match status" value="1"/>
</dbReference>
<organism evidence="3 4">
    <name type="scientific">Heliocybe sulcata</name>
    <dbReference type="NCBI Taxonomy" id="5364"/>
    <lineage>
        <taxon>Eukaryota</taxon>
        <taxon>Fungi</taxon>
        <taxon>Dikarya</taxon>
        <taxon>Basidiomycota</taxon>
        <taxon>Agaricomycotina</taxon>
        <taxon>Agaricomycetes</taxon>
        <taxon>Gloeophyllales</taxon>
        <taxon>Gloeophyllaceae</taxon>
        <taxon>Heliocybe</taxon>
    </lineage>
</organism>
<dbReference type="SUPFAM" id="SSF55753">
    <property type="entry name" value="Actin depolymerizing proteins"/>
    <property type="match status" value="3"/>
</dbReference>
<dbReference type="EMBL" id="ML213509">
    <property type="protein sequence ID" value="TFK52331.1"/>
    <property type="molecule type" value="Genomic_DNA"/>
</dbReference>
<evidence type="ECO:0000259" key="2">
    <source>
        <dbReference type="Pfam" id="PF00626"/>
    </source>
</evidence>
<feature type="domain" description="Gelsolin-like" evidence="2">
    <location>
        <begin position="63"/>
        <end position="142"/>
    </location>
</feature>
<dbReference type="SMART" id="SM00262">
    <property type="entry name" value="GEL"/>
    <property type="match status" value="3"/>
</dbReference>
<dbReference type="InterPro" id="IPR007123">
    <property type="entry name" value="Gelsolin-like_dom"/>
</dbReference>
<reference evidence="3 4" key="1">
    <citation type="journal article" date="2019" name="Nat. Ecol. Evol.">
        <title>Megaphylogeny resolves global patterns of mushroom evolution.</title>
        <authorList>
            <person name="Varga T."/>
            <person name="Krizsan K."/>
            <person name="Foldi C."/>
            <person name="Dima B."/>
            <person name="Sanchez-Garcia M."/>
            <person name="Sanchez-Ramirez S."/>
            <person name="Szollosi G.J."/>
            <person name="Szarkandi J.G."/>
            <person name="Papp V."/>
            <person name="Albert L."/>
            <person name="Andreopoulos W."/>
            <person name="Angelini C."/>
            <person name="Antonin V."/>
            <person name="Barry K.W."/>
            <person name="Bougher N.L."/>
            <person name="Buchanan P."/>
            <person name="Buyck B."/>
            <person name="Bense V."/>
            <person name="Catcheside P."/>
            <person name="Chovatia M."/>
            <person name="Cooper J."/>
            <person name="Damon W."/>
            <person name="Desjardin D."/>
            <person name="Finy P."/>
            <person name="Geml J."/>
            <person name="Haridas S."/>
            <person name="Hughes K."/>
            <person name="Justo A."/>
            <person name="Karasinski D."/>
            <person name="Kautmanova I."/>
            <person name="Kiss B."/>
            <person name="Kocsube S."/>
            <person name="Kotiranta H."/>
            <person name="LaButti K.M."/>
            <person name="Lechner B.E."/>
            <person name="Liimatainen K."/>
            <person name="Lipzen A."/>
            <person name="Lukacs Z."/>
            <person name="Mihaltcheva S."/>
            <person name="Morgado L.N."/>
            <person name="Niskanen T."/>
            <person name="Noordeloos M.E."/>
            <person name="Ohm R.A."/>
            <person name="Ortiz-Santana B."/>
            <person name="Ovrebo C."/>
            <person name="Racz N."/>
            <person name="Riley R."/>
            <person name="Savchenko A."/>
            <person name="Shiryaev A."/>
            <person name="Soop K."/>
            <person name="Spirin V."/>
            <person name="Szebenyi C."/>
            <person name="Tomsovsky M."/>
            <person name="Tulloss R.E."/>
            <person name="Uehling J."/>
            <person name="Grigoriev I.V."/>
            <person name="Vagvolgyi C."/>
            <person name="Papp T."/>
            <person name="Martin F.M."/>
            <person name="Miettinen O."/>
            <person name="Hibbett D.S."/>
            <person name="Nagy L.G."/>
        </authorList>
    </citation>
    <scope>NUCLEOTIDE SEQUENCE [LARGE SCALE GENOMIC DNA]</scope>
    <source>
        <strain evidence="3 4">OMC1185</strain>
    </source>
</reference>
<dbReference type="InterPro" id="IPR007122">
    <property type="entry name" value="Villin/Gelsolin"/>
</dbReference>
<dbReference type="PRINTS" id="PR00597">
    <property type="entry name" value="GELSOLIN"/>
</dbReference>
<accession>A0A5C3NFM1</accession>
<dbReference type="GO" id="GO:0005737">
    <property type="term" value="C:cytoplasm"/>
    <property type="evidence" value="ECO:0007669"/>
    <property type="project" value="TreeGrafter"/>
</dbReference>
<evidence type="ECO:0000313" key="4">
    <source>
        <dbReference type="Proteomes" id="UP000305948"/>
    </source>
</evidence>
<dbReference type="PANTHER" id="PTHR11977:SF130">
    <property type="entry name" value="SEVERIN"/>
    <property type="match status" value="1"/>
</dbReference>
<sequence length="378" mass="42321">MEGERLSHLTKYNIEDTNIALLGSDLERRVREHAGDKEPAWDSAGKGPGLEIWRIEHFQIVEWPRERHGTFYNGDSYIVLHTFKKSEQTDALAYDLHFWLGRETSQDEAGTAAYKTVELDDHLNGAPIQYREVQGYESSKFLSYFPRFITRSGGISTGFHHVSSPPPEDVKRLYRIQASHSVSHSRLIVREVPVAASSIVEGDVFVLDQGNKIAQFNTKQSVGKEKFKAAEFVQFLASERQSQPDVIVYDEGSSGAGIFLSEFGLEAVPPASGARQVTEDTPPTLYRLSDNSGEVQFERIGELDGLSSLSSNDAYLIDHATAVYVWIGKEASLNERRLAMQYAQKYLHSKGEGAAARCIVKMTEGMENSQFLEVIHAR</sequence>
<keyword evidence="1" id="KW-0677">Repeat</keyword>
<dbReference type="GO" id="GO:0015629">
    <property type="term" value="C:actin cytoskeleton"/>
    <property type="evidence" value="ECO:0007669"/>
    <property type="project" value="TreeGrafter"/>
</dbReference>
<dbReference type="OrthoDB" id="6375767at2759"/>
<dbReference type="Gene3D" id="3.40.20.10">
    <property type="entry name" value="Severin"/>
    <property type="match status" value="3"/>
</dbReference>
<dbReference type="Pfam" id="PF00626">
    <property type="entry name" value="Gelsolin"/>
    <property type="match status" value="3"/>
</dbReference>
<dbReference type="CDD" id="cd11290">
    <property type="entry name" value="gelsolin_S1_like"/>
    <property type="match status" value="1"/>
</dbReference>
<dbReference type="FunFam" id="3.40.20.10:FF:000002">
    <property type="entry name" value="Gelsolin"/>
    <property type="match status" value="1"/>
</dbReference>
<dbReference type="GO" id="GO:0051015">
    <property type="term" value="F:actin filament binding"/>
    <property type="evidence" value="ECO:0007669"/>
    <property type="project" value="InterPro"/>
</dbReference>
<name>A0A5C3NFM1_9AGAM</name>
<gene>
    <name evidence="3" type="ORF">OE88DRAFT_1628476</name>
</gene>
<feature type="domain" description="Gelsolin-like" evidence="2">
    <location>
        <begin position="189"/>
        <end position="256"/>
    </location>
</feature>
<dbReference type="Proteomes" id="UP000305948">
    <property type="component" value="Unassembled WGS sequence"/>
</dbReference>
<evidence type="ECO:0000313" key="3">
    <source>
        <dbReference type="EMBL" id="TFK52331.1"/>
    </source>
</evidence>
<proteinExistence type="predicted"/>
<feature type="domain" description="Gelsolin-like" evidence="2">
    <location>
        <begin position="307"/>
        <end position="369"/>
    </location>
</feature>
<keyword evidence="4" id="KW-1185">Reference proteome</keyword>
<dbReference type="InterPro" id="IPR029006">
    <property type="entry name" value="ADF-H/Gelsolin-like_dom_sf"/>
</dbReference>
<dbReference type="STRING" id="5364.A0A5C3NFM1"/>